<dbReference type="Proteomes" id="UP000053611">
    <property type="component" value="Unassembled WGS sequence"/>
</dbReference>
<evidence type="ECO:0000313" key="3">
    <source>
        <dbReference type="Proteomes" id="UP000053611"/>
    </source>
</evidence>
<dbReference type="Gene3D" id="2.80.10.50">
    <property type="match status" value="1"/>
</dbReference>
<sequence>VFIHPNGNRAKCIDVVKGKLAPGTPVQIWDCDPKREQRFLLARGNGQIKVPGTDLCLEALERESRNGCGVTLERCNRSLRQLWYYTNDNRIAVTDSGFCLDLPNGKTHNGNLLQVWQCINGNTNQVWTTTPVGVPF</sequence>
<evidence type="ECO:0000313" key="2">
    <source>
        <dbReference type="EMBL" id="KLT44575.1"/>
    </source>
</evidence>
<dbReference type="SUPFAM" id="SSF50370">
    <property type="entry name" value="Ricin B-like lectins"/>
    <property type="match status" value="1"/>
</dbReference>
<gene>
    <name evidence="2" type="ORF">CC85DRAFT_270965</name>
</gene>
<organism evidence="2 3">
    <name type="scientific">Cutaneotrichosporon oleaginosum</name>
    <dbReference type="NCBI Taxonomy" id="879819"/>
    <lineage>
        <taxon>Eukaryota</taxon>
        <taxon>Fungi</taxon>
        <taxon>Dikarya</taxon>
        <taxon>Basidiomycota</taxon>
        <taxon>Agaricomycotina</taxon>
        <taxon>Tremellomycetes</taxon>
        <taxon>Trichosporonales</taxon>
        <taxon>Trichosporonaceae</taxon>
        <taxon>Cutaneotrichosporon</taxon>
    </lineage>
</organism>
<feature type="domain" description="Ricin B lectin" evidence="1">
    <location>
        <begin position="1"/>
        <end position="130"/>
    </location>
</feature>
<keyword evidence="3" id="KW-1185">Reference proteome</keyword>
<dbReference type="PROSITE" id="PS50231">
    <property type="entry name" value="RICIN_B_LECTIN"/>
    <property type="match status" value="1"/>
</dbReference>
<dbReference type="CDD" id="cd00161">
    <property type="entry name" value="beta-trefoil_Ricin-like"/>
    <property type="match status" value="1"/>
</dbReference>
<keyword evidence="2" id="KW-0430">Lectin</keyword>
<dbReference type="InterPro" id="IPR000772">
    <property type="entry name" value="Ricin_B_lectin"/>
</dbReference>
<reference evidence="2 3" key="1">
    <citation type="submission" date="2015-03" db="EMBL/GenBank/DDBJ databases">
        <title>Genomics and transcriptomics of the oil-accumulating basidiomycete yeast T. oleaginosus allow insights into substrate utilization and the diverse evolutionary trajectories of mating systems in fungi.</title>
        <authorList>
            <consortium name="DOE Joint Genome Institute"/>
            <person name="Kourist R."/>
            <person name="Kracht O."/>
            <person name="Bracharz F."/>
            <person name="Lipzen A."/>
            <person name="Nolan M."/>
            <person name="Ohm R."/>
            <person name="Grigoriev I."/>
            <person name="Sun S."/>
            <person name="Heitman J."/>
            <person name="Bruck T."/>
            <person name="Nowrousian M."/>
        </authorList>
    </citation>
    <scope>NUCLEOTIDE SEQUENCE [LARGE SCALE GENOMIC DNA]</scope>
    <source>
        <strain evidence="2 3">IBC0246</strain>
    </source>
</reference>
<feature type="non-terminal residue" evidence="2">
    <location>
        <position position="1"/>
    </location>
</feature>
<name>A0A0J0XU36_9TREE</name>
<dbReference type="AlphaFoldDB" id="A0A0J0XU36"/>
<dbReference type="EMBL" id="KQ087186">
    <property type="protein sequence ID" value="KLT44575.1"/>
    <property type="molecule type" value="Genomic_DNA"/>
</dbReference>
<dbReference type="InterPro" id="IPR035992">
    <property type="entry name" value="Ricin_B-like_lectins"/>
</dbReference>
<dbReference type="GO" id="GO:0030246">
    <property type="term" value="F:carbohydrate binding"/>
    <property type="evidence" value="ECO:0007669"/>
    <property type="project" value="UniProtKB-KW"/>
</dbReference>
<dbReference type="Pfam" id="PF00652">
    <property type="entry name" value="Ricin_B_lectin"/>
    <property type="match status" value="1"/>
</dbReference>
<accession>A0A0J0XU36</accession>
<evidence type="ECO:0000259" key="1">
    <source>
        <dbReference type="SMART" id="SM00458"/>
    </source>
</evidence>
<proteinExistence type="predicted"/>
<dbReference type="SMART" id="SM00458">
    <property type="entry name" value="RICIN"/>
    <property type="match status" value="1"/>
</dbReference>
<dbReference type="OrthoDB" id="6770063at2759"/>
<protein>
    <submittedName>
        <fullName evidence="2">Ricin B-like lectin</fullName>
    </submittedName>
</protein>